<evidence type="ECO:0000313" key="1">
    <source>
        <dbReference type="EMBL" id="JAH03215.1"/>
    </source>
</evidence>
<dbReference type="EMBL" id="GBXM01098511">
    <property type="protein sequence ID" value="JAH10066.1"/>
    <property type="molecule type" value="Transcribed_RNA"/>
</dbReference>
<sequence>MAIEEDDGKPVYNLYHKATCLVFEAICGDANVFNTVAYIRKVIGSSCHKCRLVQLWRGQVGQILVRPCSYWWGVGLAGMSFGDYNSYSVFPCL</sequence>
<reference evidence="1" key="2">
    <citation type="journal article" date="2015" name="Fish Shellfish Immunol.">
        <title>Early steps in the European eel (Anguilla anguilla)-Vibrio vulnificus interaction in the gills: Role of the RtxA13 toxin.</title>
        <authorList>
            <person name="Callol A."/>
            <person name="Pajuelo D."/>
            <person name="Ebbesson L."/>
            <person name="Teles M."/>
            <person name="MacKenzie S."/>
            <person name="Amaro C."/>
        </authorList>
    </citation>
    <scope>NUCLEOTIDE SEQUENCE</scope>
</reference>
<accession>A0A0E9PGJ8</accession>
<dbReference type="AlphaFoldDB" id="A0A0E9PGJ8"/>
<name>A0A0E9PGJ8_ANGAN</name>
<organism evidence="1">
    <name type="scientific">Anguilla anguilla</name>
    <name type="common">European freshwater eel</name>
    <name type="synonym">Muraena anguilla</name>
    <dbReference type="NCBI Taxonomy" id="7936"/>
    <lineage>
        <taxon>Eukaryota</taxon>
        <taxon>Metazoa</taxon>
        <taxon>Chordata</taxon>
        <taxon>Craniata</taxon>
        <taxon>Vertebrata</taxon>
        <taxon>Euteleostomi</taxon>
        <taxon>Actinopterygii</taxon>
        <taxon>Neopterygii</taxon>
        <taxon>Teleostei</taxon>
        <taxon>Anguilliformes</taxon>
        <taxon>Anguillidae</taxon>
        <taxon>Anguilla</taxon>
    </lineage>
</organism>
<proteinExistence type="predicted"/>
<reference evidence="1" key="1">
    <citation type="submission" date="2014-11" db="EMBL/GenBank/DDBJ databases">
        <authorList>
            <person name="Amaro Gonzalez C."/>
        </authorList>
    </citation>
    <scope>NUCLEOTIDE SEQUENCE</scope>
</reference>
<protein>
    <submittedName>
        <fullName evidence="1">Uncharacterized protein</fullName>
    </submittedName>
</protein>
<dbReference type="EMBL" id="GBXM01105362">
    <property type="protein sequence ID" value="JAH03215.1"/>
    <property type="molecule type" value="Transcribed_RNA"/>
</dbReference>